<dbReference type="Gene3D" id="2.115.10.20">
    <property type="entry name" value="Glycosyl hydrolase domain, family 43"/>
    <property type="match status" value="1"/>
</dbReference>
<feature type="signal peptide" evidence="1">
    <location>
        <begin position="1"/>
        <end position="22"/>
    </location>
</feature>
<keyword evidence="2" id="KW-0378">Hydrolase</keyword>
<dbReference type="CDD" id="cd08983">
    <property type="entry name" value="GH43_Bt3655-like"/>
    <property type="match status" value="1"/>
</dbReference>
<dbReference type="STRING" id="86259.A0A4Z1NPP3"/>
<keyword evidence="1" id="KW-0732">Signal</keyword>
<protein>
    <submittedName>
        <fullName evidence="2">Glycoside hydrolase family 43</fullName>
    </submittedName>
</protein>
<gene>
    <name evidence="2" type="ORF">E6O75_ATG11696</name>
</gene>
<accession>A0A4Z1NPP3</accession>
<dbReference type="InterPro" id="IPR023296">
    <property type="entry name" value="Glyco_hydro_beta-prop_sf"/>
</dbReference>
<evidence type="ECO:0000313" key="2">
    <source>
        <dbReference type="EMBL" id="TID16578.1"/>
    </source>
</evidence>
<dbReference type="Proteomes" id="UP000298493">
    <property type="component" value="Unassembled WGS sequence"/>
</dbReference>
<evidence type="ECO:0000313" key="3">
    <source>
        <dbReference type="Proteomes" id="UP000298493"/>
    </source>
</evidence>
<feature type="chain" id="PRO_5021313916" evidence="1">
    <location>
        <begin position="23"/>
        <end position="338"/>
    </location>
</feature>
<keyword evidence="3" id="KW-1185">Reference proteome</keyword>
<dbReference type="PANTHER" id="PTHR43301:SF8">
    <property type="entry name" value="ARABINOSIDASE-RELATED"/>
    <property type="match status" value="1"/>
</dbReference>
<reference evidence="2 3" key="1">
    <citation type="submission" date="2019-04" db="EMBL/GenBank/DDBJ databases">
        <title>High contiguity whole genome sequence and gene annotation resource for two Venturia nashicola isolates.</title>
        <authorList>
            <person name="Prokchorchik M."/>
            <person name="Won K."/>
            <person name="Lee Y."/>
            <person name="Choi E.D."/>
            <person name="Segonzac C."/>
            <person name="Sohn K.H."/>
        </authorList>
    </citation>
    <scope>NUCLEOTIDE SEQUENCE [LARGE SCALE GENOMIC DNA]</scope>
    <source>
        <strain evidence="2 3">PRI2</strain>
    </source>
</reference>
<organism evidence="2 3">
    <name type="scientific">Venturia nashicola</name>
    <dbReference type="NCBI Taxonomy" id="86259"/>
    <lineage>
        <taxon>Eukaryota</taxon>
        <taxon>Fungi</taxon>
        <taxon>Dikarya</taxon>
        <taxon>Ascomycota</taxon>
        <taxon>Pezizomycotina</taxon>
        <taxon>Dothideomycetes</taxon>
        <taxon>Pleosporomycetidae</taxon>
        <taxon>Venturiales</taxon>
        <taxon>Venturiaceae</taxon>
        <taxon>Venturia</taxon>
    </lineage>
</organism>
<dbReference type="PANTHER" id="PTHR43301">
    <property type="entry name" value="ARABINAN ENDO-1,5-ALPHA-L-ARABINOSIDASE"/>
    <property type="match status" value="1"/>
</dbReference>
<proteinExistence type="predicted"/>
<dbReference type="SUPFAM" id="SSF75005">
    <property type="entry name" value="Arabinanase/levansucrase/invertase"/>
    <property type="match status" value="1"/>
</dbReference>
<dbReference type="GO" id="GO:0016787">
    <property type="term" value="F:hydrolase activity"/>
    <property type="evidence" value="ECO:0007669"/>
    <property type="project" value="UniProtKB-KW"/>
</dbReference>
<sequence length="338" mass="37884">MKFLDFFRSVLAIAFFTTLTAATPIDNDNTASATNYVGYLISTFSDANPTIQFYLSKGNSASEFAFANKGKAVLKSSVGTKAVRDVFLTCNGDRSHWYLIATDLDINAAGFSWDKVTRNGSRGIVVWHSKNLVDWSSSKLQTVEDNTAGMVWAPSAVWDPSSSQFHVFWSSRLYKSSDTGHTGKASLDRIRYTTTKDFTSFTPAKDYIKSDIPLIDQEFQYLGKPGHYVRFLKNEILNQVYQETTTEGLFGTWKRIPGYVVNEAPREGPASFADNVVPGLYHLLLDDYTKYVPFQTDNILNPKWVRSNYPRFPNVLKHGSVTPLTKGEYDAVAAKYPA</sequence>
<dbReference type="AlphaFoldDB" id="A0A4Z1NPP3"/>
<dbReference type="EMBL" id="SNSC02000018">
    <property type="protein sequence ID" value="TID16578.1"/>
    <property type="molecule type" value="Genomic_DNA"/>
</dbReference>
<dbReference type="InterPro" id="IPR050727">
    <property type="entry name" value="GH43_arabinanases"/>
</dbReference>
<comment type="caution">
    <text evidence="2">The sequence shown here is derived from an EMBL/GenBank/DDBJ whole genome shotgun (WGS) entry which is preliminary data.</text>
</comment>
<dbReference type="OrthoDB" id="19657at2759"/>
<name>A0A4Z1NPP3_9PEZI</name>
<evidence type="ECO:0000256" key="1">
    <source>
        <dbReference type="SAM" id="SignalP"/>
    </source>
</evidence>